<name>A0AAN6P6W5_9PEZI</name>
<proteinExistence type="predicted"/>
<dbReference type="PANTHER" id="PTHR33112:SF16">
    <property type="entry name" value="HETEROKARYON INCOMPATIBILITY DOMAIN-CONTAINING PROTEIN"/>
    <property type="match status" value="1"/>
</dbReference>
<dbReference type="Proteomes" id="UP001303222">
    <property type="component" value="Unassembled WGS sequence"/>
</dbReference>
<organism evidence="2 3">
    <name type="scientific">Pseudoneurospora amorphoporcata</name>
    <dbReference type="NCBI Taxonomy" id="241081"/>
    <lineage>
        <taxon>Eukaryota</taxon>
        <taxon>Fungi</taxon>
        <taxon>Dikarya</taxon>
        <taxon>Ascomycota</taxon>
        <taxon>Pezizomycotina</taxon>
        <taxon>Sordariomycetes</taxon>
        <taxon>Sordariomycetidae</taxon>
        <taxon>Sordariales</taxon>
        <taxon>Sordariaceae</taxon>
        <taxon>Pseudoneurospora</taxon>
    </lineage>
</organism>
<reference evidence="2" key="1">
    <citation type="journal article" date="2023" name="Mol. Phylogenet. Evol.">
        <title>Genome-scale phylogeny and comparative genomics of the fungal order Sordariales.</title>
        <authorList>
            <person name="Hensen N."/>
            <person name="Bonometti L."/>
            <person name="Westerberg I."/>
            <person name="Brannstrom I.O."/>
            <person name="Guillou S."/>
            <person name="Cros-Aarteil S."/>
            <person name="Calhoun S."/>
            <person name="Haridas S."/>
            <person name="Kuo A."/>
            <person name="Mondo S."/>
            <person name="Pangilinan J."/>
            <person name="Riley R."/>
            <person name="LaButti K."/>
            <person name="Andreopoulos B."/>
            <person name="Lipzen A."/>
            <person name="Chen C."/>
            <person name="Yan M."/>
            <person name="Daum C."/>
            <person name="Ng V."/>
            <person name="Clum A."/>
            <person name="Steindorff A."/>
            <person name="Ohm R.A."/>
            <person name="Martin F."/>
            <person name="Silar P."/>
            <person name="Natvig D.O."/>
            <person name="Lalanne C."/>
            <person name="Gautier V."/>
            <person name="Ament-Velasquez S.L."/>
            <person name="Kruys A."/>
            <person name="Hutchinson M.I."/>
            <person name="Powell A.J."/>
            <person name="Barry K."/>
            <person name="Miller A.N."/>
            <person name="Grigoriev I.V."/>
            <person name="Debuchy R."/>
            <person name="Gladieux P."/>
            <person name="Hiltunen Thoren M."/>
            <person name="Johannesson H."/>
        </authorList>
    </citation>
    <scope>NUCLEOTIDE SEQUENCE</scope>
    <source>
        <strain evidence="2">CBS 626.80</strain>
    </source>
</reference>
<dbReference type="Pfam" id="PF06985">
    <property type="entry name" value="HET"/>
    <property type="match status" value="1"/>
</dbReference>
<sequence>MGGKPRTDLTKSRFRGAAASALQFDPEVLPKTIADAVKVTQALGINHLCVDALCIIQDDSEDKAKEVGQMSRIYSKATVTILASRSNSASEGFLHYRYDKKYHQNPGKGYPPKSYPRVRYRTIAGEQSHIIITYPDYAFEEGQQPLDTRAWSFQEVLLSPHIISYGTQRTVFDCSYVGPLWTPDADVPLFTDDGGVTWYPNCQTRRELDKARYKTYTG</sequence>
<dbReference type="AlphaFoldDB" id="A0AAN6P6W5"/>
<gene>
    <name evidence="2" type="ORF">QBC32DRAFT_330529</name>
</gene>
<evidence type="ECO:0000313" key="2">
    <source>
        <dbReference type="EMBL" id="KAK3956633.1"/>
    </source>
</evidence>
<protein>
    <submittedName>
        <fullName evidence="2">Heterokaryon incompatibility protein-domain-containing protein</fullName>
    </submittedName>
</protein>
<dbReference type="InterPro" id="IPR010730">
    <property type="entry name" value="HET"/>
</dbReference>
<evidence type="ECO:0000313" key="3">
    <source>
        <dbReference type="Proteomes" id="UP001303222"/>
    </source>
</evidence>
<reference evidence="2" key="2">
    <citation type="submission" date="2023-06" db="EMBL/GenBank/DDBJ databases">
        <authorList>
            <consortium name="Lawrence Berkeley National Laboratory"/>
            <person name="Mondo S.J."/>
            <person name="Hensen N."/>
            <person name="Bonometti L."/>
            <person name="Westerberg I."/>
            <person name="Brannstrom I.O."/>
            <person name="Guillou S."/>
            <person name="Cros-Aarteil S."/>
            <person name="Calhoun S."/>
            <person name="Haridas S."/>
            <person name="Kuo A."/>
            <person name="Pangilinan J."/>
            <person name="Riley R."/>
            <person name="Labutti K."/>
            <person name="Andreopoulos B."/>
            <person name="Lipzen A."/>
            <person name="Chen C."/>
            <person name="Yanf M."/>
            <person name="Daum C."/>
            <person name="Ng V."/>
            <person name="Clum A."/>
            <person name="Steindorff A."/>
            <person name="Ohm R."/>
            <person name="Martin F."/>
            <person name="Silar P."/>
            <person name="Natvig D."/>
            <person name="Lalanne C."/>
            <person name="Gautier V."/>
            <person name="Ament-Velasquez S.L."/>
            <person name="Kruys A."/>
            <person name="Hutchinson M.I."/>
            <person name="Powell A.J."/>
            <person name="Barry K."/>
            <person name="Miller A.N."/>
            <person name="Grigoriev I.V."/>
            <person name="Debuchy R."/>
            <person name="Gladieux P."/>
            <person name="Thoren M.H."/>
            <person name="Johannesson H."/>
        </authorList>
    </citation>
    <scope>NUCLEOTIDE SEQUENCE</scope>
    <source>
        <strain evidence="2">CBS 626.80</strain>
    </source>
</reference>
<accession>A0AAN6P6W5</accession>
<dbReference type="EMBL" id="MU859064">
    <property type="protein sequence ID" value="KAK3956633.1"/>
    <property type="molecule type" value="Genomic_DNA"/>
</dbReference>
<keyword evidence="3" id="KW-1185">Reference proteome</keyword>
<feature type="domain" description="Heterokaryon incompatibility" evidence="1">
    <location>
        <begin position="25"/>
        <end position="155"/>
    </location>
</feature>
<evidence type="ECO:0000259" key="1">
    <source>
        <dbReference type="Pfam" id="PF06985"/>
    </source>
</evidence>
<comment type="caution">
    <text evidence="2">The sequence shown here is derived from an EMBL/GenBank/DDBJ whole genome shotgun (WGS) entry which is preliminary data.</text>
</comment>
<dbReference type="PANTHER" id="PTHR33112">
    <property type="entry name" value="DOMAIN PROTEIN, PUTATIVE-RELATED"/>
    <property type="match status" value="1"/>
</dbReference>